<dbReference type="InterPro" id="IPR029061">
    <property type="entry name" value="THDP-binding"/>
</dbReference>
<dbReference type="AlphaFoldDB" id="A0A8S0G486"/>
<sequence>MGDAAEGKNIAHQVKKMNMDGVRHIRDRFNVPVSDADIEKLPYITFPEGSEEHTYLHAQRQKLHGYLPSRQPNFTEKLELPSLQDFGALLEEQSKEISTTMFFSSLSFVL</sequence>
<protein>
    <recommendedName>
        <fullName evidence="3">Pyruvate dehydrogenase E1 component</fullName>
    </recommendedName>
</protein>
<dbReference type="PANTHER" id="PTHR43825">
    <property type="entry name" value="PYRUVATE DEHYDROGENASE E1 COMPONENT"/>
    <property type="match status" value="1"/>
</dbReference>
<reference evidence="1 2" key="1">
    <citation type="submission" date="2020-01" db="EMBL/GenBank/DDBJ databases">
        <title>Dynamics of blaIMP-6 dissemination in carbapenem resistant Enterobacteriacea isolated from regional surveillance in Osaka, Japan.</title>
        <authorList>
            <person name="Abe R."/>
            <person name="Akeda Y."/>
            <person name="Sugawara Y."/>
            <person name="Yamamoto N."/>
            <person name="Tomono K."/>
            <person name="Takeuchi D."/>
            <person name="Kawahara R."/>
            <person name="Hamada S."/>
        </authorList>
    </citation>
    <scope>NUCLEOTIDE SEQUENCE [LARGE SCALE GENOMIC DNA]</scope>
    <source>
        <strain evidence="1 2">E300</strain>
    </source>
</reference>
<dbReference type="PANTHER" id="PTHR43825:SF3">
    <property type="entry name" value="PYRUVATE DEHYDROGENASE E1 COMPONENT"/>
    <property type="match status" value="1"/>
</dbReference>
<accession>A0A8S0G486</accession>
<evidence type="ECO:0008006" key="3">
    <source>
        <dbReference type="Google" id="ProtNLM"/>
    </source>
</evidence>
<evidence type="ECO:0000313" key="1">
    <source>
        <dbReference type="EMBL" id="BBU86650.1"/>
    </source>
</evidence>
<dbReference type="InterPro" id="IPR051157">
    <property type="entry name" value="PDH/Transketolase"/>
</dbReference>
<name>A0A8S0G486_ECOLX</name>
<proteinExistence type="predicted"/>
<dbReference type="Gene3D" id="3.40.50.970">
    <property type="match status" value="1"/>
</dbReference>
<gene>
    <name evidence="1" type="ORF">EIMP300_80500</name>
</gene>
<dbReference type="SUPFAM" id="SSF52518">
    <property type="entry name" value="Thiamin diphosphate-binding fold (THDP-binding)"/>
    <property type="match status" value="1"/>
</dbReference>
<dbReference type="EMBL" id="AP022360">
    <property type="protein sequence ID" value="BBU86650.1"/>
    <property type="molecule type" value="Genomic_DNA"/>
</dbReference>
<dbReference type="Proteomes" id="UP000467488">
    <property type="component" value="Chromosome"/>
</dbReference>
<organism evidence="1 2">
    <name type="scientific">Escherichia coli</name>
    <dbReference type="NCBI Taxonomy" id="562"/>
    <lineage>
        <taxon>Bacteria</taxon>
        <taxon>Pseudomonadati</taxon>
        <taxon>Pseudomonadota</taxon>
        <taxon>Gammaproteobacteria</taxon>
        <taxon>Enterobacterales</taxon>
        <taxon>Enterobacteriaceae</taxon>
        <taxon>Escherichia</taxon>
    </lineage>
</organism>
<evidence type="ECO:0000313" key="2">
    <source>
        <dbReference type="Proteomes" id="UP000467488"/>
    </source>
</evidence>